<proteinExistence type="predicted"/>
<gene>
    <name evidence="2" type="ORF">LWI28_019182</name>
</gene>
<accession>A0AAD5NNN4</accession>
<organism evidence="2 3">
    <name type="scientific">Acer negundo</name>
    <name type="common">Box elder</name>
    <dbReference type="NCBI Taxonomy" id="4023"/>
    <lineage>
        <taxon>Eukaryota</taxon>
        <taxon>Viridiplantae</taxon>
        <taxon>Streptophyta</taxon>
        <taxon>Embryophyta</taxon>
        <taxon>Tracheophyta</taxon>
        <taxon>Spermatophyta</taxon>
        <taxon>Magnoliopsida</taxon>
        <taxon>eudicotyledons</taxon>
        <taxon>Gunneridae</taxon>
        <taxon>Pentapetalae</taxon>
        <taxon>rosids</taxon>
        <taxon>malvids</taxon>
        <taxon>Sapindales</taxon>
        <taxon>Sapindaceae</taxon>
        <taxon>Hippocastanoideae</taxon>
        <taxon>Acereae</taxon>
        <taxon>Acer</taxon>
    </lineage>
</organism>
<reference evidence="2" key="1">
    <citation type="journal article" date="2022" name="Plant J.">
        <title>Strategies of tolerance reflected in two North American maple genomes.</title>
        <authorList>
            <person name="McEvoy S.L."/>
            <person name="Sezen U.U."/>
            <person name="Trouern-Trend A."/>
            <person name="McMahon S.M."/>
            <person name="Schaberg P.G."/>
            <person name="Yang J."/>
            <person name="Wegrzyn J.L."/>
            <person name="Swenson N.G."/>
        </authorList>
    </citation>
    <scope>NUCLEOTIDE SEQUENCE</scope>
    <source>
        <strain evidence="2">91603</strain>
    </source>
</reference>
<sequence>MESWSYDCEGKGLLFSDEVNLHDSFARNTKTLMGWESKPSCNFDINRLVSDRDTVENIQFMNHGYNDLPRKPLHCQASVGTLNGEQREHAQQVHARKLPFAKFMVVTRILAPLRTTTKGIRFVRFTQRLPKLSLTAMNKGFVSSVAGFICWLNLMIVSAVVVGAWLDTMSAEGNLNSISSLVNNISCCSHIKQAPNFWGLPYQREHPLFSPTCVQLVCFSQKYMNNLIHAMGNDVVLVFPEFFHRQLKAAIILMQHQPFKIHLGS</sequence>
<name>A0AAD5NNN4_ACENE</name>
<keyword evidence="3" id="KW-1185">Reference proteome</keyword>
<evidence type="ECO:0000313" key="2">
    <source>
        <dbReference type="EMBL" id="KAI9169892.1"/>
    </source>
</evidence>
<dbReference type="EMBL" id="JAJSOW010000104">
    <property type="protein sequence ID" value="KAI9169892.1"/>
    <property type="molecule type" value="Genomic_DNA"/>
</dbReference>
<keyword evidence="1" id="KW-1133">Transmembrane helix</keyword>
<comment type="caution">
    <text evidence="2">The sequence shown here is derived from an EMBL/GenBank/DDBJ whole genome shotgun (WGS) entry which is preliminary data.</text>
</comment>
<keyword evidence="1" id="KW-0812">Transmembrane</keyword>
<evidence type="ECO:0000313" key="3">
    <source>
        <dbReference type="Proteomes" id="UP001064489"/>
    </source>
</evidence>
<feature type="transmembrane region" description="Helical" evidence="1">
    <location>
        <begin position="141"/>
        <end position="166"/>
    </location>
</feature>
<dbReference type="AlphaFoldDB" id="A0AAD5NNN4"/>
<dbReference type="Proteomes" id="UP001064489">
    <property type="component" value="Chromosome 7"/>
</dbReference>
<reference evidence="2" key="2">
    <citation type="submission" date="2023-02" db="EMBL/GenBank/DDBJ databases">
        <authorList>
            <person name="Swenson N.G."/>
            <person name="Wegrzyn J.L."/>
            <person name="Mcevoy S.L."/>
        </authorList>
    </citation>
    <scope>NUCLEOTIDE SEQUENCE</scope>
    <source>
        <strain evidence="2">91603</strain>
        <tissue evidence="2">Leaf</tissue>
    </source>
</reference>
<keyword evidence="1" id="KW-0472">Membrane</keyword>
<evidence type="ECO:0000256" key="1">
    <source>
        <dbReference type="SAM" id="Phobius"/>
    </source>
</evidence>
<protein>
    <submittedName>
        <fullName evidence="2">Uncharacterized protein</fullName>
    </submittedName>
</protein>